<sequence>MASTHLFSPITLRDTMFRNRLWVSPMCQYSADKRDGVPTDWHLVHLGALARGGAGVVITEATAVVPEGRISPEDLGLWNDTQRDALARIVRVIHSHGAGAAIQLAHAGRKASTYKPWSSKRNTVPAAEGGWPTVAPSAIAFGEMAEPQALTVDGIREVVEAFRLATRRAVAAGFDAVEVHAAHGYLVHEFLSPLSNQRTDEYGGSAENRARLLLEIVRAMRAEADCLPLFVRFSATDWAEGGLTPEEVSTFARWAGAAGADLIDVSTGGLTSGAQIPLSPGYQVTFAEQLRRETRLPTSAVGLITEAEQAERILADGEADVILMGRELLRDPHFPLRAAAQLGETLSYAPRQYERAPFAEVLTKV</sequence>
<feature type="domain" description="NADH:flavin oxidoreductase/NADH oxidase N-terminal" evidence="6">
    <location>
        <begin position="6"/>
        <end position="342"/>
    </location>
</feature>
<dbReference type="Pfam" id="PF00724">
    <property type="entry name" value="Oxidored_FMN"/>
    <property type="match status" value="1"/>
</dbReference>
<dbReference type="InterPro" id="IPR013785">
    <property type="entry name" value="Aldolase_TIM"/>
</dbReference>
<dbReference type="InterPro" id="IPR044152">
    <property type="entry name" value="YqjM-like"/>
</dbReference>
<evidence type="ECO:0000256" key="3">
    <source>
        <dbReference type="ARBA" id="ARBA00022643"/>
    </source>
</evidence>
<evidence type="ECO:0000256" key="4">
    <source>
        <dbReference type="ARBA" id="ARBA00022857"/>
    </source>
</evidence>
<keyword evidence="4" id="KW-0521">NADP</keyword>
<gene>
    <name evidence="7" type="ORF">FB466_0607</name>
</gene>
<proteinExistence type="predicted"/>
<name>A0A543I5C7_9MICO</name>
<dbReference type="GO" id="GO:0010181">
    <property type="term" value="F:FMN binding"/>
    <property type="evidence" value="ECO:0007669"/>
    <property type="project" value="InterPro"/>
</dbReference>
<keyword evidence="2" id="KW-0285">Flavoprotein</keyword>
<dbReference type="GO" id="GO:0003959">
    <property type="term" value="F:NADPH dehydrogenase activity"/>
    <property type="evidence" value="ECO:0007669"/>
    <property type="project" value="InterPro"/>
</dbReference>
<comment type="cofactor">
    <cofactor evidence="1">
        <name>FMN</name>
        <dbReference type="ChEBI" id="CHEBI:58210"/>
    </cofactor>
</comment>
<reference evidence="7 8" key="1">
    <citation type="submission" date="2019-06" db="EMBL/GenBank/DDBJ databases">
        <title>Sequencing the genomes of 1000 actinobacteria strains.</title>
        <authorList>
            <person name="Klenk H.-P."/>
        </authorList>
    </citation>
    <scope>NUCLEOTIDE SEQUENCE [LARGE SCALE GENOMIC DNA]</scope>
    <source>
        <strain evidence="7 8">DSM 18031</strain>
    </source>
</reference>
<dbReference type="OrthoDB" id="3169239at2"/>
<evidence type="ECO:0000313" key="7">
    <source>
        <dbReference type="EMBL" id="TQM65795.1"/>
    </source>
</evidence>
<dbReference type="AlphaFoldDB" id="A0A543I5C7"/>
<keyword evidence="3" id="KW-0288">FMN</keyword>
<dbReference type="CDD" id="cd02932">
    <property type="entry name" value="OYE_YqiM_FMN"/>
    <property type="match status" value="1"/>
</dbReference>
<dbReference type="GO" id="GO:0050661">
    <property type="term" value="F:NADP binding"/>
    <property type="evidence" value="ECO:0007669"/>
    <property type="project" value="InterPro"/>
</dbReference>
<organism evidence="7 8">
    <name type="scientific">Klugiella xanthotipulae</name>
    <dbReference type="NCBI Taxonomy" id="244735"/>
    <lineage>
        <taxon>Bacteria</taxon>
        <taxon>Bacillati</taxon>
        <taxon>Actinomycetota</taxon>
        <taxon>Actinomycetes</taxon>
        <taxon>Micrococcales</taxon>
        <taxon>Microbacteriaceae</taxon>
        <taxon>Klugiella</taxon>
    </lineage>
</organism>
<dbReference type="InterPro" id="IPR001155">
    <property type="entry name" value="OxRdtase_FMN_N"/>
</dbReference>
<comment type="caution">
    <text evidence="7">The sequence shown here is derived from an EMBL/GenBank/DDBJ whole genome shotgun (WGS) entry which is preliminary data.</text>
</comment>
<evidence type="ECO:0000313" key="8">
    <source>
        <dbReference type="Proteomes" id="UP000318331"/>
    </source>
</evidence>
<accession>A0A543I5C7</accession>
<dbReference type="PANTHER" id="PTHR43303:SF4">
    <property type="entry name" value="NADPH DEHYDROGENASE C23G7.10C-RELATED"/>
    <property type="match status" value="1"/>
</dbReference>
<dbReference type="RefSeq" id="WP_141915712.1">
    <property type="nucleotide sequence ID" value="NZ_BAAAYS010000001.1"/>
</dbReference>
<evidence type="ECO:0000259" key="6">
    <source>
        <dbReference type="Pfam" id="PF00724"/>
    </source>
</evidence>
<keyword evidence="8" id="KW-1185">Reference proteome</keyword>
<dbReference type="SUPFAM" id="SSF51395">
    <property type="entry name" value="FMN-linked oxidoreductases"/>
    <property type="match status" value="1"/>
</dbReference>
<evidence type="ECO:0000256" key="1">
    <source>
        <dbReference type="ARBA" id="ARBA00001917"/>
    </source>
</evidence>
<dbReference type="PANTHER" id="PTHR43303">
    <property type="entry name" value="NADPH DEHYDROGENASE C23G7.10C-RELATED"/>
    <property type="match status" value="1"/>
</dbReference>
<keyword evidence="5" id="KW-0560">Oxidoreductase</keyword>
<dbReference type="Proteomes" id="UP000318331">
    <property type="component" value="Unassembled WGS sequence"/>
</dbReference>
<evidence type="ECO:0000256" key="5">
    <source>
        <dbReference type="ARBA" id="ARBA00023002"/>
    </source>
</evidence>
<dbReference type="Gene3D" id="3.20.20.70">
    <property type="entry name" value="Aldolase class I"/>
    <property type="match status" value="1"/>
</dbReference>
<dbReference type="EMBL" id="VFPN01000001">
    <property type="protein sequence ID" value="TQM65795.1"/>
    <property type="molecule type" value="Genomic_DNA"/>
</dbReference>
<evidence type="ECO:0000256" key="2">
    <source>
        <dbReference type="ARBA" id="ARBA00022630"/>
    </source>
</evidence>
<protein>
    <submittedName>
        <fullName evidence="7">2,4-dienoyl-CoA reductase-like NADH-dependent reductase (Old Yellow Enzyme family)</fullName>
    </submittedName>
</protein>